<evidence type="ECO:0000256" key="3">
    <source>
        <dbReference type="ARBA" id="ARBA00022833"/>
    </source>
</evidence>
<feature type="domain" description="MYND-type" evidence="4">
    <location>
        <begin position="10"/>
        <end position="42"/>
    </location>
</feature>
<evidence type="ECO:0000313" key="5">
    <source>
        <dbReference type="EMBL" id="GMS81635.1"/>
    </source>
</evidence>
<feature type="non-terminal residue" evidence="5">
    <location>
        <position position="75"/>
    </location>
</feature>
<keyword evidence="3" id="KW-0862">Zinc</keyword>
<keyword evidence="6" id="KW-1185">Reference proteome</keyword>
<dbReference type="EMBL" id="BTSX01000001">
    <property type="protein sequence ID" value="GMS81635.1"/>
    <property type="molecule type" value="Genomic_DNA"/>
</dbReference>
<dbReference type="Proteomes" id="UP001432027">
    <property type="component" value="Unassembled WGS sequence"/>
</dbReference>
<keyword evidence="2" id="KW-0863">Zinc-finger</keyword>
<keyword evidence="1" id="KW-0479">Metal-binding</keyword>
<dbReference type="Pfam" id="PF01753">
    <property type="entry name" value="zf-MYND"/>
    <property type="match status" value="1"/>
</dbReference>
<protein>
    <recommendedName>
        <fullName evidence="4">MYND-type domain-containing protein</fullName>
    </recommendedName>
</protein>
<evidence type="ECO:0000259" key="4">
    <source>
        <dbReference type="Pfam" id="PF01753"/>
    </source>
</evidence>
<evidence type="ECO:0000256" key="2">
    <source>
        <dbReference type="ARBA" id="ARBA00022771"/>
    </source>
</evidence>
<dbReference type="InterPro" id="IPR002893">
    <property type="entry name" value="Znf_MYND"/>
</dbReference>
<gene>
    <name evidence="5" type="ORF">PENTCL1PPCAC_3810</name>
</gene>
<name>A0AAV5SFI7_9BILA</name>
<reference evidence="5" key="1">
    <citation type="submission" date="2023-10" db="EMBL/GenBank/DDBJ databases">
        <title>Genome assembly of Pristionchus species.</title>
        <authorList>
            <person name="Yoshida K."/>
            <person name="Sommer R.J."/>
        </authorList>
    </citation>
    <scope>NUCLEOTIDE SEQUENCE</scope>
    <source>
        <strain evidence="5">RS0144</strain>
    </source>
</reference>
<sequence>DEPPSTALVCNYCSATAGAAGGPLLGCASCRVAAYCCAEHQKLVMCMMCSQNSSSLHPAHYLAGHTDEIVCRMER</sequence>
<feature type="non-terminal residue" evidence="5">
    <location>
        <position position="1"/>
    </location>
</feature>
<evidence type="ECO:0000313" key="6">
    <source>
        <dbReference type="Proteomes" id="UP001432027"/>
    </source>
</evidence>
<dbReference type="AlphaFoldDB" id="A0AAV5SFI7"/>
<dbReference type="GO" id="GO:0008270">
    <property type="term" value="F:zinc ion binding"/>
    <property type="evidence" value="ECO:0007669"/>
    <property type="project" value="UniProtKB-KW"/>
</dbReference>
<accession>A0AAV5SFI7</accession>
<proteinExistence type="predicted"/>
<evidence type="ECO:0000256" key="1">
    <source>
        <dbReference type="ARBA" id="ARBA00022723"/>
    </source>
</evidence>
<organism evidence="5 6">
    <name type="scientific">Pristionchus entomophagus</name>
    <dbReference type="NCBI Taxonomy" id="358040"/>
    <lineage>
        <taxon>Eukaryota</taxon>
        <taxon>Metazoa</taxon>
        <taxon>Ecdysozoa</taxon>
        <taxon>Nematoda</taxon>
        <taxon>Chromadorea</taxon>
        <taxon>Rhabditida</taxon>
        <taxon>Rhabditina</taxon>
        <taxon>Diplogasteromorpha</taxon>
        <taxon>Diplogasteroidea</taxon>
        <taxon>Neodiplogasteridae</taxon>
        <taxon>Pristionchus</taxon>
    </lineage>
</organism>
<comment type="caution">
    <text evidence="5">The sequence shown here is derived from an EMBL/GenBank/DDBJ whole genome shotgun (WGS) entry which is preliminary data.</text>
</comment>